<proteinExistence type="inferred from homology"/>
<evidence type="ECO:0000256" key="7">
    <source>
        <dbReference type="ARBA" id="ARBA00008976"/>
    </source>
</evidence>
<dbReference type="PANTHER" id="PTHR21327:SF18">
    <property type="entry name" value="3,4-DIHYDROXY-2-BUTANONE 4-PHOSPHATE SYNTHASE"/>
    <property type="match status" value="1"/>
</dbReference>
<evidence type="ECO:0000256" key="1">
    <source>
        <dbReference type="ARBA" id="ARBA00000141"/>
    </source>
</evidence>
<dbReference type="InterPro" id="IPR016299">
    <property type="entry name" value="Riboflavin_synth_RibBA"/>
</dbReference>
<keyword evidence="15 20" id="KW-0464">Manganese</keyword>
<dbReference type="Gene3D" id="3.40.50.10990">
    <property type="entry name" value="GTP cyclohydrolase II"/>
    <property type="match status" value="1"/>
</dbReference>
<dbReference type="EMBL" id="BAFH01000002">
    <property type="protein sequence ID" value="GAB60988.1"/>
    <property type="molecule type" value="Genomic_DNA"/>
</dbReference>
<feature type="binding site" evidence="20">
    <location>
        <begin position="140"/>
        <end position="144"/>
    </location>
    <ligand>
        <name>D-ribulose 5-phosphate</name>
        <dbReference type="ChEBI" id="CHEBI:58121"/>
    </ligand>
</feature>
<evidence type="ECO:0000256" key="6">
    <source>
        <dbReference type="ARBA" id="ARBA00005520"/>
    </source>
</evidence>
<organism evidence="22 23">
    <name type="scientific">Candidatus Jettenia caeni</name>
    <dbReference type="NCBI Taxonomy" id="247490"/>
    <lineage>
        <taxon>Bacteria</taxon>
        <taxon>Pseudomonadati</taxon>
        <taxon>Planctomycetota</taxon>
        <taxon>Candidatus Brocadiia</taxon>
        <taxon>Candidatus Brocadiales</taxon>
        <taxon>Candidatus Brocadiaceae</taxon>
        <taxon>Candidatus Jettenia</taxon>
    </lineage>
</organism>
<dbReference type="HAMAP" id="MF_00180">
    <property type="entry name" value="RibB"/>
    <property type="match status" value="1"/>
</dbReference>
<keyword evidence="17 20" id="KW-0511">Multifunctional enzyme</keyword>
<dbReference type="GO" id="GO:0009231">
    <property type="term" value="P:riboflavin biosynthetic process"/>
    <property type="evidence" value="ECO:0007669"/>
    <property type="project" value="UniProtKB-UniRule"/>
</dbReference>
<dbReference type="HAMAP" id="MF_01283">
    <property type="entry name" value="RibBA"/>
    <property type="match status" value="1"/>
</dbReference>
<comment type="function">
    <text evidence="18 20">Catalyzes the conversion of GTP to 2,5-diamino-6-ribosylamino-4(3H)-pyrimidinone 5'-phosphate (DARP), formate and pyrophosphate.</text>
</comment>
<dbReference type="InterPro" id="IPR036144">
    <property type="entry name" value="RibA-like_sf"/>
</dbReference>
<evidence type="ECO:0000256" key="3">
    <source>
        <dbReference type="ARBA" id="ARBA00002284"/>
    </source>
</evidence>
<keyword evidence="23" id="KW-1185">Reference proteome</keyword>
<feature type="binding site" evidence="20">
    <location>
        <position position="282"/>
    </location>
    <ligand>
        <name>GTP</name>
        <dbReference type="ChEBI" id="CHEBI:37565"/>
    </ligand>
</feature>
<keyword evidence="13 20" id="KW-0460">Magnesium</keyword>
<comment type="cofactor">
    <cofactor evidence="20">
        <name>Mg(2+)</name>
        <dbReference type="ChEBI" id="CHEBI:18420"/>
    </cofactor>
    <cofactor evidence="20">
        <name>Mn(2+)</name>
        <dbReference type="ChEBI" id="CHEBI:29035"/>
    </cofactor>
    <text evidence="20">Binds 2 divalent metal cations per subunit. Magnesium or manganese.</text>
</comment>
<feature type="binding site" evidence="20">
    <location>
        <position position="143"/>
    </location>
    <ligand>
        <name>Mg(2+)</name>
        <dbReference type="ChEBI" id="CHEBI:18420"/>
        <label>2</label>
    </ligand>
</feature>
<dbReference type="STRING" id="247490.KSU1_B0131"/>
<dbReference type="InterPro" id="IPR000926">
    <property type="entry name" value="RibA"/>
</dbReference>
<dbReference type="Pfam" id="PF00925">
    <property type="entry name" value="GTP_cyclohydro2"/>
    <property type="match status" value="1"/>
</dbReference>
<dbReference type="OrthoDB" id="9793111at2"/>
<dbReference type="eggNOG" id="COG0108">
    <property type="taxonomic scope" value="Bacteria"/>
</dbReference>
<dbReference type="InterPro" id="IPR000422">
    <property type="entry name" value="DHBP_synthase_RibB"/>
</dbReference>
<comment type="function">
    <text evidence="3 20">Catalyzes the conversion of D-ribulose 5-phosphate to formate and 3,4-dihydroxy-2-butanone 4-phosphate.</text>
</comment>
<keyword evidence="12 20" id="KW-0862">Zinc</keyword>
<dbReference type="EC" id="3.5.4.25" evidence="20"/>
<comment type="catalytic activity">
    <reaction evidence="1 20">
        <text>D-ribulose 5-phosphate = (2S)-2-hydroxy-3-oxobutyl phosphate + formate + H(+)</text>
        <dbReference type="Rhea" id="RHEA:18457"/>
        <dbReference type="ChEBI" id="CHEBI:15378"/>
        <dbReference type="ChEBI" id="CHEBI:15740"/>
        <dbReference type="ChEBI" id="CHEBI:58121"/>
        <dbReference type="ChEBI" id="CHEBI:58830"/>
        <dbReference type="EC" id="4.1.99.12"/>
    </reaction>
</comment>
<comment type="similarity">
    <text evidence="6 20">In the N-terminal section; belongs to the DHBP synthase family.</text>
</comment>
<dbReference type="NCBIfam" id="NF001591">
    <property type="entry name" value="PRK00393.1"/>
    <property type="match status" value="1"/>
</dbReference>
<dbReference type="Gene3D" id="3.90.870.10">
    <property type="entry name" value="DHBP synthase"/>
    <property type="match status" value="1"/>
</dbReference>
<feature type="domain" description="GTP cyclohydrolase II" evidence="21">
    <location>
        <begin position="209"/>
        <end position="381"/>
    </location>
</feature>
<dbReference type="FunFam" id="3.90.870.10:FF:000001">
    <property type="entry name" value="Riboflavin biosynthesis protein RibBA"/>
    <property type="match status" value="1"/>
</dbReference>
<dbReference type="GO" id="GO:0005525">
    <property type="term" value="F:GTP binding"/>
    <property type="evidence" value="ECO:0007669"/>
    <property type="project" value="UniProtKB-KW"/>
</dbReference>
<dbReference type="InterPro" id="IPR017945">
    <property type="entry name" value="DHBP_synth_RibB-like_a/b_dom"/>
</dbReference>
<evidence type="ECO:0000256" key="14">
    <source>
        <dbReference type="ARBA" id="ARBA00023134"/>
    </source>
</evidence>
<dbReference type="Proteomes" id="UP000002985">
    <property type="component" value="Unassembled WGS sequence"/>
</dbReference>
<feature type="binding site" evidence="20">
    <location>
        <begin position="27"/>
        <end position="28"/>
    </location>
    <ligand>
        <name>D-ribulose 5-phosphate</name>
        <dbReference type="ChEBI" id="CHEBI:58121"/>
    </ligand>
</feature>
<evidence type="ECO:0000256" key="20">
    <source>
        <dbReference type="HAMAP-Rule" id="MF_01283"/>
    </source>
</evidence>
<dbReference type="PANTHER" id="PTHR21327">
    <property type="entry name" value="GTP CYCLOHYDROLASE II-RELATED"/>
    <property type="match status" value="1"/>
</dbReference>
<dbReference type="UniPathway" id="UPA00275">
    <property type="reaction ID" value="UER00399"/>
</dbReference>
<feature type="binding site" evidence="20">
    <location>
        <position position="28"/>
    </location>
    <ligand>
        <name>Mg(2+)</name>
        <dbReference type="ChEBI" id="CHEBI:18420"/>
        <label>2</label>
    </ligand>
</feature>
<feature type="active site" description="Nucleophile; for GTP cyclohydrolase activity" evidence="20">
    <location>
        <position position="340"/>
    </location>
</feature>
<feature type="region of interest" description="GTP cyclohydrolase II" evidence="20">
    <location>
        <begin position="202"/>
        <end position="409"/>
    </location>
</feature>
<evidence type="ECO:0000313" key="23">
    <source>
        <dbReference type="Proteomes" id="UP000002985"/>
    </source>
</evidence>
<keyword evidence="8 20" id="KW-0686">Riboflavin biosynthesis</keyword>
<dbReference type="NCBIfam" id="TIGR00506">
    <property type="entry name" value="ribB"/>
    <property type="match status" value="1"/>
</dbReference>
<feature type="site" description="Essential for DHBP synthase activity" evidence="20">
    <location>
        <position position="164"/>
    </location>
</feature>
<dbReference type="NCBIfam" id="TIGR00505">
    <property type="entry name" value="ribA"/>
    <property type="match status" value="1"/>
</dbReference>
<dbReference type="Pfam" id="PF00926">
    <property type="entry name" value="DHBP_synthase"/>
    <property type="match status" value="1"/>
</dbReference>
<feature type="binding site" evidence="20">
    <location>
        <position position="366"/>
    </location>
    <ligand>
        <name>GTP</name>
        <dbReference type="ChEBI" id="CHEBI:37565"/>
    </ligand>
</feature>
<comment type="pathway">
    <text evidence="4 20">Cofactor biosynthesis; riboflavin biosynthesis; 5-amino-6-(D-ribitylamino)uracil from GTP: step 1/4.</text>
</comment>
<comment type="cofactor">
    <cofactor evidence="20">
        <name>Zn(2+)</name>
        <dbReference type="ChEBI" id="CHEBI:29105"/>
    </cofactor>
    <text evidence="20">Binds 1 zinc ion per subunit.</text>
</comment>
<feature type="binding site" evidence="20">
    <location>
        <position position="164"/>
    </location>
    <ligand>
        <name>D-ribulose 5-phosphate</name>
        <dbReference type="ChEBI" id="CHEBI:58121"/>
    </ligand>
</feature>
<feature type="binding site" evidence="20">
    <location>
        <begin position="304"/>
        <end position="306"/>
    </location>
    <ligand>
        <name>GTP</name>
        <dbReference type="ChEBI" id="CHEBI:37565"/>
    </ligand>
</feature>
<dbReference type="eggNOG" id="COG0807">
    <property type="taxonomic scope" value="Bacteria"/>
</dbReference>
<evidence type="ECO:0000256" key="10">
    <source>
        <dbReference type="ARBA" id="ARBA00022741"/>
    </source>
</evidence>
<keyword evidence="16 20" id="KW-0456">Lyase</keyword>
<sequence length="409" mass="45878">MRFNTIQEAVEDLKQGKMVILIDDENRENEGDLIIAAEKITPEVVNFMLMHARGIVCIAIDAERAEKLNLYPMVSNNTSNFQTPFTVSVDARKNITTGVSSKDRATTVLTILDDKTTPEDLVRPGHMFPLKAQKGGVLVRTGHTEGAVDLTRIAGLKQAAVICEIMTEDGNMAKLPELRKFAEKYHLKICTIADIIKYRHEQERLIEKRVTVKLPTIYGNFTLHLYRSFVDEYLHLALCLGVGNESGTSPSPLHTEPVLVRVHDECLTGDIFGSLRCDCGEQLHNTLRMIQENGKGVLLYMRQEGRGIGLENKLHSYLLQENGLDTVEANEKLGFPADKRDYGIGAQILRDLGITKMKLLTNNPKKFAALAGYGLEIVERISIATEPKEENKHYLRTKKEKLGHMIEIV</sequence>
<evidence type="ECO:0000256" key="11">
    <source>
        <dbReference type="ARBA" id="ARBA00022801"/>
    </source>
</evidence>
<dbReference type="GO" id="GO:0008686">
    <property type="term" value="F:3,4-dihydroxy-2-butanone-4-phosphate synthase activity"/>
    <property type="evidence" value="ECO:0007669"/>
    <property type="project" value="UniProtKB-UniRule"/>
</dbReference>
<dbReference type="NCBIfam" id="NF006803">
    <property type="entry name" value="PRK09311.1"/>
    <property type="match status" value="1"/>
</dbReference>
<keyword evidence="9 20" id="KW-0479">Metal-binding</keyword>
<feature type="site" description="Essential for DHBP synthase activity" evidence="20">
    <location>
        <position position="126"/>
    </location>
</feature>
<comment type="catalytic activity">
    <reaction evidence="19 20">
        <text>GTP + 4 H2O = 2,5-diamino-6-hydroxy-4-(5-phosphoribosylamino)-pyrimidine + formate + 2 phosphate + 3 H(+)</text>
        <dbReference type="Rhea" id="RHEA:23704"/>
        <dbReference type="ChEBI" id="CHEBI:15377"/>
        <dbReference type="ChEBI" id="CHEBI:15378"/>
        <dbReference type="ChEBI" id="CHEBI:15740"/>
        <dbReference type="ChEBI" id="CHEBI:37565"/>
        <dbReference type="ChEBI" id="CHEBI:43474"/>
        <dbReference type="ChEBI" id="CHEBI:58614"/>
        <dbReference type="EC" id="3.5.4.25"/>
    </reaction>
</comment>
<evidence type="ECO:0000256" key="13">
    <source>
        <dbReference type="ARBA" id="ARBA00022842"/>
    </source>
</evidence>
<keyword evidence="10 20" id="KW-0547">Nucleotide-binding</keyword>
<gene>
    <name evidence="20" type="primary">ribBA</name>
    <name evidence="22" type="ORF">KSU1_B0131</name>
</gene>
<dbReference type="FunFam" id="3.40.50.10990:FF:000001">
    <property type="entry name" value="Riboflavin biosynthesis protein RibBA"/>
    <property type="match status" value="1"/>
</dbReference>
<dbReference type="AlphaFoldDB" id="I3IGZ3"/>
<dbReference type="CDD" id="cd00641">
    <property type="entry name" value="GTP_cyclohydro2"/>
    <property type="match status" value="1"/>
</dbReference>
<dbReference type="HAMAP" id="MF_00179">
    <property type="entry name" value="RibA"/>
    <property type="match status" value="1"/>
</dbReference>
<dbReference type="GO" id="GO:0003935">
    <property type="term" value="F:GTP cyclohydrolase II activity"/>
    <property type="evidence" value="ECO:0007669"/>
    <property type="project" value="UniProtKB-UniRule"/>
</dbReference>
<feature type="binding site" evidence="20">
    <location>
        <position position="266"/>
    </location>
    <ligand>
        <name>Zn(2+)</name>
        <dbReference type="ChEBI" id="CHEBI:29105"/>
        <note>catalytic</note>
    </ligand>
</feature>
<keyword evidence="11 20" id="KW-0378">Hydrolase</keyword>
<evidence type="ECO:0000256" key="18">
    <source>
        <dbReference type="ARBA" id="ARBA00043932"/>
    </source>
</evidence>
<dbReference type="InterPro" id="IPR032677">
    <property type="entry name" value="GTP_cyclohydro_II"/>
</dbReference>
<feature type="binding site" evidence="20">
    <location>
        <begin position="261"/>
        <end position="265"/>
    </location>
    <ligand>
        <name>GTP</name>
        <dbReference type="ChEBI" id="CHEBI:37565"/>
    </ligand>
</feature>
<evidence type="ECO:0000256" key="2">
    <source>
        <dbReference type="ARBA" id="ARBA00001936"/>
    </source>
</evidence>
<evidence type="ECO:0000259" key="21">
    <source>
        <dbReference type="Pfam" id="PF00925"/>
    </source>
</evidence>
<dbReference type="GO" id="GO:0008270">
    <property type="term" value="F:zinc ion binding"/>
    <property type="evidence" value="ECO:0007669"/>
    <property type="project" value="UniProtKB-UniRule"/>
</dbReference>
<evidence type="ECO:0000256" key="17">
    <source>
        <dbReference type="ARBA" id="ARBA00023268"/>
    </source>
</evidence>
<dbReference type="GO" id="GO:0000287">
    <property type="term" value="F:magnesium ion binding"/>
    <property type="evidence" value="ECO:0007669"/>
    <property type="project" value="UniProtKB-UniRule"/>
</dbReference>
<reference evidence="22 23" key="1">
    <citation type="journal article" date="2012" name="FEBS Lett.">
        <title>Anammox organism KSU-1 expresses a NirK-type copper-containing nitrite reductase instead of a NirS-type with cytochrome cd1.</title>
        <authorList>
            <person name="Hira D."/>
            <person name="Toh H."/>
            <person name="Migita C.T."/>
            <person name="Okubo H."/>
            <person name="Nishiyama T."/>
            <person name="Hattori M."/>
            <person name="Furukawa K."/>
            <person name="Fujii T."/>
        </authorList>
    </citation>
    <scope>NUCLEOTIDE SEQUENCE [LARGE SCALE GENOMIC DNA]</scope>
</reference>
<feature type="binding site" evidence="20">
    <location>
        <position position="32"/>
    </location>
    <ligand>
        <name>D-ribulose 5-phosphate</name>
        <dbReference type="ChEBI" id="CHEBI:58121"/>
    </ligand>
</feature>
<protein>
    <recommendedName>
        <fullName evidence="20">Riboflavin biosynthesis protein RibBA</fullName>
    </recommendedName>
    <domain>
        <recommendedName>
            <fullName evidence="20">3,4-dihydroxy-2-butanone 4-phosphate synthase</fullName>
            <shortName evidence="20">DHBP synthase</shortName>
            <ecNumber evidence="20">4.1.99.12</ecNumber>
        </recommendedName>
    </domain>
    <domain>
        <recommendedName>
            <fullName evidence="20">GTP cyclohydrolase-2</fullName>
            <ecNumber evidence="20">3.5.4.25</ecNumber>
        </recommendedName>
        <alternativeName>
            <fullName evidence="20">GTP cyclohydrolase II</fullName>
        </alternativeName>
    </domain>
</protein>
<evidence type="ECO:0000256" key="19">
    <source>
        <dbReference type="ARBA" id="ARBA00049295"/>
    </source>
</evidence>
<evidence type="ECO:0000256" key="12">
    <source>
        <dbReference type="ARBA" id="ARBA00022833"/>
    </source>
</evidence>
<dbReference type="PIRSF" id="PIRSF001259">
    <property type="entry name" value="RibA"/>
    <property type="match status" value="1"/>
</dbReference>
<name>I3IGZ3_9BACT</name>
<evidence type="ECO:0000256" key="4">
    <source>
        <dbReference type="ARBA" id="ARBA00004853"/>
    </source>
</evidence>
<feature type="binding site" evidence="20">
    <location>
        <position position="326"/>
    </location>
    <ligand>
        <name>GTP</name>
        <dbReference type="ChEBI" id="CHEBI:37565"/>
    </ligand>
</feature>
<dbReference type="GO" id="GO:0030145">
    <property type="term" value="F:manganese ion binding"/>
    <property type="evidence" value="ECO:0007669"/>
    <property type="project" value="UniProtKB-UniRule"/>
</dbReference>
<evidence type="ECO:0000313" key="22">
    <source>
        <dbReference type="EMBL" id="GAB60988.1"/>
    </source>
</evidence>
<evidence type="ECO:0000256" key="15">
    <source>
        <dbReference type="ARBA" id="ARBA00023211"/>
    </source>
</evidence>
<evidence type="ECO:0000256" key="16">
    <source>
        <dbReference type="ARBA" id="ARBA00023239"/>
    </source>
</evidence>
<feature type="active site" description="Proton acceptor; for GTP cyclohydrolase activity" evidence="20">
    <location>
        <position position="338"/>
    </location>
</feature>
<evidence type="ECO:0000256" key="5">
    <source>
        <dbReference type="ARBA" id="ARBA00004904"/>
    </source>
</evidence>
<dbReference type="GO" id="GO:0005829">
    <property type="term" value="C:cytosol"/>
    <property type="evidence" value="ECO:0007669"/>
    <property type="project" value="TreeGrafter"/>
</dbReference>
<comment type="pathway">
    <text evidence="5 20">Cofactor biosynthesis; riboflavin biosynthesis; 2-hydroxy-3-oxobutyl phosphate from D-ribulose 5-phosphate: step 1/1.</text>
</comment>
<comment type="similarity">
    <text evidence="7 20">In the C-terminal section; belongs to the GTP cyclohydrolase II family.</text>
</comment>
<feature type="binding site" evidence="20">
    <location>
        <position position="279"/>
    </location>
    <ligand>
        <name>Zn(2+)</name>
        <dbReference type="ChEBI" id="CHEBI:29105"/>
        <note>catalytic</note>
    </ligand>
</feature>
<comment type="cofactor">
    <cofactor evidence="2">
        <name>Mn(2+)</name>
        <dbReference type="ChEBI" id="CHEBI:29035"/>
    </cofactor>
</comment>
<comment type="caution">
    <text evidence="22">The sequence shown here is derived from an EMBL/GenBank/DDBJ whole genome shotgun (WGS) entry which is preliminary data.</text>
</comment>
<dbReference type="SUPFAM" id="SSF142695">
    <property type="entry name" value="RibA-like"/>
    <property type="match status" value="1"/>
</dbReference>
<accession>I3IGZ3</accession>
<feature type="region of interest" description="DHBP synthase" evidence="20">
    <location>
        <begin position="1"/>
        <end position="201"/>
    </location>
</feature>
<evidence type="ECO:0000256" key="8">
    <source>
        <dbReference type="ARBA" id="ARBA00022619"/>
    </source>
</evidence>
<feature type="binding site" evidence="20">
    <location>
        <position position="28"/>
    </location>
    <ligand>
        <name>Mg(2+)</name>
        <dbReference type="ChEBI" id="CHEBI:18420"/>
        <label>1</label>
    </ligand>
</feature>
<evidence type="ECO:0000256" key="9">
    <source>
        <dbReference type="ARBA" id="ARBA00022723"/>
    </source>
</evidence>
<feature type="binding site" evidence="20">
    <location>
        <position position="361"/>
    </location>
    <ligand>
        <name>GTP</name>
        <dbReference type="ChEBI" id="CHEBI:37565"/>
    </ligand>
</feature>
<dbReference type="SUPFAM" id="SSF55821">
    <property type="entry name" value="YrdC/RibB"/>
    <property type="match status" value="1"/>
</dbReference>
<dbReference type="EC" id="4.1.99.12" evidence="20"/>
<feature type="binding site" evidence="20">
    <location>
        <position position="277"/>
    </location>
    <ligand>
        <name>Zn(2+)</name>
        <dbReference type="ChEBI" id="CHEBI:29105"/>
        <note>catalytic</note>
    </ligand>
</feature>
<keyword evidence="14 20" id="KW-0342">GTP-binding</keyword>